<dbReference type="NCBIfam" id="TIGR00229">
    <property type="entry name" value="sensory_box"/>
    <property type="match status" value="1"/>
</dbReference>
<keyword evidence="1" id="KW-0175">Coiled coil</keyword>
<dbReference type="Proteomes" id="UP000596092">
    <property type="component" value="Chromosome"/>
</dbReference>
<dbReference type="GO" id="GO:0003824">
    <property type="term" value="F:catalytic activity"/>
    <property type="evidence" value="ECO:0007669"/>
    <property type="project" value="UniProtKB-ARBA"/>
</dbReference>
<dbReference type="PROSITE" id="PS50887">
    <property type="entry name" value="GGDEF"/>
    <property type="match status" value="1"/>
</dbReference>
<proteinExistence type="predicted"/>
<dbReference type="CDD" id="cd00130">
    <property type="entry name" value="PAS"/>
    <property type="match status" value="1"/>
</dbReference>
<dbReference type="SMART" id="SM00267">
    <property type="entry name" value="GGDEF"/>
    <property type="match status" value="1"/>
</dbReference>
<dbReference type="CDD" id="cd01948">
    <property type="entry name" value="EAL"/>
    <property type="match status" value="1"/>
</dbReference>
<evidence type="ECO:0000259" key="6">
    <source>
        <dbReference type="PROSITE" id="PS50887"/>
    </source>
</evidence>
<reference evidence="7 8" key="1">
    <citation type="submission" date="2020-05" db="EMBL/GenBank/DDBJ databases">
        <title>Complete genome of Desulfobulbus oligotrophicus.</title>
        <authorList>
            <person name="Podar M."/>
        </authorList>
    </citation>
    <scope>NUCLEOTIDE SEQUENCE [LARGE SCALE GENOMIC DNA]</scope>
    <source>
        <strain evidence="7 8">Prop6</strain>
    </source>
</reference>
<dbReference type="InterPro" id="IPR052155">
    <property type="entry name" value="Biofilm_reg_signaling"/>
</dbReference>
<organism evidence="7 8">
    <name type="scientific">Desulfobulbus oligotrophicus</name>
    <dbReference type="NCBI Taxonomy" id="1909699"/>
    <lineage>
        <taxon>Bacteria</taxon>
        <taxon>Pseudomonadati</taxon>
        <taxon>Thermodesulfobacteriota</taxon>
        <taxon>Desulfobulbia</taxon>
        <taxon>Desulfobulbales</taxon>
        <taxon>Desulfobulbaceae</taxon>
        <taxon>Desulfobulbus</taxon>
    </lineage>
</organism>
<dbReference type="Pfam" id="PF00990">
    <property type="entry name" value="GGDEF"/>
    <property type="match status" value="1"/>
</dbReference>
<accession>A0A7T5VCM2</accession>
<dbReference type="NCBIfam" id="TIGR00254">
    <property type="entry name" value="GGDEF"/>
    <property type="match status" value="1"/>
</dbReference>
<gene>
    <name evidence="7" type="ORF">HP555_05580</name>
</gene>
<feature type="domain" description="GGDEF" evidence="6">
    <location>
        <begin position="563"/>
        <end position="696"/>
    </location>
</feature>
<evidence type="ECO:0000259" key="5">
    <source>
        <dbReference type="PROSITE" id="PS50883"/>
    </source>
</evidence>
<dbReference type="SMART" id="SM00091">
    <property type="entry name" value="PAS"/>
    <property type="match status" value="1"/>
</dbReference>
<dbReference type="InterPro" id="IPR035919">
    <property type="entry name" value="EAL_sf"/>
</dbReference>
<keyword evidence="8" id="KW-1185">Reference proteome</keyword>
<evidence type="ECO:0000259" key="4">
    <source>
        <dbReference type="PROSITE" id="PS50113"/>
    </source>
</evidence>
<dbReference type="RefSeq" id="WP_199264193.1">
    <property type="nucleotide sequence ID" value="NZ_CP054140.1"/>
</dbReference>
<dbReference type="Pfam" id="PF00563">
    <property type="entry name" value="EAL"/>
    <property type="match status" value="1"/>
</dbReference>
<dbReference type="PROSITE" id="PS50883">
    <property type="entry name" value="EAL"/>
    <property type="match status" value="1"/>
</dbReference>
<sequence>MSSILIDFRRASVLLLLPLLLLLGIGEYLAGDQLKLRIEDEARLGAEAVRQIVKTAVETSAAEMLRTTANQNLTLIGSLHQKQRDGLLSLSTAQSIALEALSSQTLGQQGFLFVFNSSGEVQGHLEKALTNTLVNPTLIDRLQQLKPYETGVHAGYLLQDSRQRQSLTVYKVVFKPWDWNLALVCVSSELQKMVPLSTVAATLGTKQFAGRLHLPVTFTGKPANSDPGSHELLATALRQNKHDIISWPLVQSDQTIVHSTFVFREIPGLQLFAGVYSTNTSMYQPVATFHRHAALFLALLLLSTVTTLYAFFRKRSESLTQVAQTLTSPSLDITELPQDVPGEMTVVATVFSRLRSENRQLQGFVDALRSETEKLHQQIESERSDQDRIIRQLQTETATRTSAEKYLFLFKGIFDNAIEGIYVTDLRGRILTVNHSFARLTGYQPAEVIGKHPNLLNFSREDRKPKQEIWENLASKGSWTGEVWNQNKNGTVCPHWLSISAIKNDQQEVSHYFAFFHDISELKKKEKQISRMAYSDTLTGLPNRAALEFRIAKAIARAEREQSALAVFFIDLDNFKNINDSLGHDQGDQVLIEVANRLSRTIRNEDTLSRLGGDEFILLGENIDNENTVYLLVNRIFAVLERPIELQATTLYVNASIGVALFPNDGQTTQELIKNADMAMYKAKSEGKNKFVMFTQEMNDKLLNRIRIEHSIRIGLERREFSVFYQPKINLKNEQPTSFEALIRWKRNGQTLGPEKFIPIAEEAGLIDDMSLYVLDEVCLFLCRLQENAISTLPISINMSPRTFNNPDIVTTIDNILAIHAVDHRLIEFEITETTAMKDVRHTLSTMQDFRQRGIRFSIDDFGTGYSSLSYLSEMPVSTLKIDKRFIAADNANSRSIVSIITAMSKQMQLKVVAEGVETRDQLQWLRDLDCDEVQGFYFCRPMPDLATESYLQTGSGSSPAEGRSAQVTVH</sequence>
<evidence type="ECO:0000256" key="2">
    <source>
        <dbReference type="SAM" id="MobiDB-lite"/>
    </source>
</evidence>
<dbReference type="InterPro" id="IPR000014">
    <property type="entry name" value="PAS"/>
</dbReference>
<dbReference type="PANTHER" id="PTHR44757:SF2">
    <property type="entry name" value="BIOFILM ARCHITECTURE MAINTENANCE PROTEIN MBAA"/>
    <property type="match status" value="1"/>
</dbReference>
<dbReference type="Gene3D" id="3.20.20.450">
    <property type="entry name" value="EAL domain"/>
    <property type="match status" value="1"/>
</dbReference>
<dbReference type="Gene3D" id="3.30.450.20">
    <property type="entry name" value="PAS domain"/>
    <property type="match status" value="1"/>
</dbReference>
<evidence type="ECO:0000313" key="7">
    <source>
        <dbReference type="EMBL" id="QQG65372.1"/>
    </source>
</evidence>
<dbReference type="Gene3D" id="3.30.70.270">
    <property type="match status" value="1"/>
</dbReference>
<feature type="domain" description="PAS" evidence="3">
    <location>
        <begin position="413"/>
        <end position="477"/>
    </location>
</feature>
<feature type="region of interest" description="Disordered" evidence="2">
    <location>
        <begin position="951"/>
        <end position="971"/>
    </location>
</feature>
<dbReference type="FunFam" id="3.30.70.270:FF:000001">
    <property type="entry name" value="Diguanylate cyclase domain protein"/>
    <property type="match status" value="1"/>
</dbReference>
<name>A0A7T5VCM2_9BACT</name>
<dbReference type="SUPFAM" id="SSF55785">
    <property type="entry name" value="PYP-like sensor domain (PAS domain)"/>
    <property type="match status" value="1"/>
</dbReference>
<dbReference type="Pfam" id="PF13426">
    <property type="entry name" value="PAS_9"/>
    <property type="match status" value="1"/>
</dbReference>
<feature type="coiled-coil region" evidence="1">
    <location>
        <begin position="365"/>
        <end position="396"/>
    </location>
</feature>
<dbReference type="PROSITE" id="PS50112">
    <property type="entry name" value="PAS"/>
    <property type="match status" value="1"/>
</dbReference>
<dbReference type="InterPro" id="IPR000700">
    <property type="entry name" value="PAS-assoc_C"/>
</dbReference>
<feature type="domain" description="PAC" evidence="4">
    <location>
        <begin position="479"/>
        <end position="531"/>
    </location>
</feature>
<dbReference type="InterPro" id="IPR001610">
    <property type="entry name" value="PAC"/>
</dbReference>
<dbReference type="AlphaFoldDB" id="A0A7T5VCM2"/>
<dbReference type="PROSITE" id="PS50113">
    <property type="entry name" value="PAC"/>
    <property type="match status" value="1"/>
</dbReference>
<evidence type="ECO:0000256" key="1">
    <source>
        <dbReference type="SAM" id="Coils"/>
    </source>
</evidence>
<dbReference type="SUPFAM" id="SSF141868">
    <property type="entry name" value="EAL domain-like"/>
    <property type="match status" value="1"/>
</dbReference>
<dbReference type="PANTHER" id="PTHR44757">
    <property type="entry name" value="DIGUANYLATE CYCLASE DGCP"/>
    <property type="match status" value="1"/>
</dbReference>
<dbReference type="InterPro" id="IPR043128">
    <property type="entry name" value="Rev_trsase/Diguanyl_cyclase"/>
</dbReference>
<dbReference type="InterPro" id="IPR029787">
    <property type="entry name" value="Nucleotide_cyclase"/>
</dbReference>
<evidence type="ECO:0000259" key="3">
    <source>
        <dbReference type="PROSITE" id="PS50112"/>
    </source>
</evidence>
<dbReference type="CDD" id="cd01949">
    <property type="entry name" value="GGDEF"/>
    <property type="match status" value="1"/>
</dbReference>
<dbReference type="InterPro" id="IPR000160">
    <property type="entry name" value="GGDEF_dom"/>
</dbReference>
<dbReference type="InterPro" id="IPR001633">
    <property type="entry name" value="EAL_dom"/>
</dbReference>
<dbReference type="InterPro" id="IPR035965">
    <property type="entry name" value="PAS-like_dom_sf"/>
</dbReference>
<evidence type="ECO:0000313" key="8">
    <source>
        <dbReference type="Proteomes" id="UP000596092"/>
    </source>
</evidence>
<dbReference type="EMBL" id="CP054140">
    <property type="protein sequence ID" value="QQG65372.1"/>
    <property type="molecule type" value="Genomic_DNA"/>
</dbReference>
<dbReference type="SUPFAM" id="SSF55073">
    <property type="entry name" value="Nucleotide cyclase"/>
    <property type="match status" value="1"/>
</dbReference>
<dbReference type="SMART" id="SM00052">
    <property type="entry name" value="EAL"/>
    <property type="match status" value="1"/>
</dbReference>
<protein>
    <submittedName>
        <fullName evidence="7">EAL domain-containing protein</fullName>
    </submittedName>
</protein>
<feature type="domain" description="EAL" evidence="5">
    <location>
        <begin position="705"/>
        <end position="956"/>
    </location>
</feature>
<dbReference type="KEGG" id="dog:HP555_05580"/>
<dbReference type="SMART" id="SM00086">
    <property type="entry name" value="PAC"/>
    <property type="match status" value="1"/>
</dbReference>